<reference evidence="2" key="1">
    <citation type="submission" date="2020-06" db="EMBL/GenBank/DDBJ databases">
        <title>WGS assembly of Ceratodon purpureus strain R40.</title>
        <authorList>
            <person name="Carey S.B."/>
            <person name="Jenkins J."/>
            <person name="Shu S."/>
            <person name="Lovell J.T."/>
            <person name="Sreedasyam A."/>
            <person name="Maumus F."/>
            <person name="Tiley G.P."/>
            <person name="Fernandez-Pozo N."/>
            <person name="Barry K."/>
            <person name="Chen C."/>
            <person name="Wang M."/>
            <person name="Lipzen A."/>
            <person name="Daum C."/>
            <person name="Saski C.A."/>
            <person name="Payton A.C."/>
            <person name="Mcbreen J.C."/>
            <person name="Conrad R.E."/>
            <person name="Kollar L.M."/>
            <person name="Olsson S."/>
            <person name="Huttunen S."/>
            <person name="Landis J.B."/>
            <person name="Wickett N.J."/>
            <person name="Johnson M.G."/>
            <person name="Rensing S.A."/>
            <person name="Grimwood J."/>
            <person name="Schmutz J."/>
            <person name="Mcdaniel S.F."/>
        </authorList>
    </citation>
    <scope>NUCLEOTIDE SEQUENCE</scope>
    <source>
        <strain evidence="2">R40</strain>
    </source>
</reference>
<dbReference type="EMBL" id="CM026421">
    <property type="protein sequence ID" value="KAG0593062.1"/>
    <property type="molecule type" value="Genomic_DNA"/>
</dbReference>
<keyword evidence="1" id="KW-0732">Signal</keyword>
<proteinExistence type="predicted"/>
<evidence type="ECO:0000313" key="3">
    <source>
        <dbReference type="Proteomes" id="UP000822688"/>
    </source>
</evidence>
<name>A0A8T0JDC3_CERPU</name>
<accession>A0A8T0JDC3</accession>
<keyword evidence="3" id="KW-1185">Reference proteome</keyword>
<organism evidence="2 3">
    <name type="scientific">Ceratodon purpureus</name>
    <name type="common">Fire moss</name>
    <name type="synonym">Dicranum purpureum</name>
    <dbReference type="NCBI Taxonomy" id="3225"/>
    <lineage>
        <taxon>Eukaryota</taxon>
        <taxon>Viridiplantae</taxon>
        <taxon>Streptophyta</taxon>
        <taxon>Embryophyta</taxon>
        <taxon>Bryophyta</taxon>
        <taxon>Bryophytina</taxon>
        <taxon>Bryopsida</taxon>
        <taxon>Dicranidae</taxon>
        <taxon>Pseudoditrichales</taxon>
        <taxon>Ditrichaceae</taxon>
        <taxon>Ceratodon</taxon>
    </lineage>
</organism>
<dbReference type="AlphaFoldDB" id="A0A8T0JDC3"/>
<dbReference type="Proteomes" id="UP000822688">
    <property type="component" value="Chromosome 1"/>
</dbReference>
<evidence type="ECO:0000313" key="2">
    <source>
        <dbReference type="EMBL" id="KAG0593062.1"/>
    </source>
</evidence>
<comment type="caution">
    <text evidence="2">The sequence shown here is derived from an EMBL/GenBank/DDBJ whole genome shotgun (WGS) entry which is preliminary data.</text>
</comment>
<feature type="chain" id="PRO_5035794326" evidence="1">
    <location>
        <begin position="21"/>
        <end position="50"/>
    </location>
</feature>
<evidence type="ECO:0000256" key="1">
    <source>
        <dbReference type="SAM" id="SignalP"/>
    </source>
</evidence>
<sequence length="50" mass="5514">MHRRFIEAIKSCIITLLSLAECSVSLPCMFRITCAAGRSTLPPSMFSPLI</sequence>
<gene>
    <name evidence="2" type="ORF">KC19_1G302800</name>
</gene>
<feature type="signal peptide" evidence="1">
    <location>
        <begin position="1"/>
        <end position="20"/>
    </location>
</feature>
<protein>
    <submittedName>
        <fullName evidence="2">Uncharacterized protein</fullName>
    </submittedName>
</protein>